<dbReference type="PANTHER" id="PTHR12468">
    <property type="entry name" value="GPI MANNOSYLTRANSFERASE 2"/>
    <property type="match status" value="1"/>
</dbReference>
<accession>A0A1L0D6B0</accession>
<keyword evidence="8 12" id="KW-0812">Transmembrane</keyword>
<comment type="subcellular location">
    <subcellularLocation>
        <location evidence="1 12">Endoplasmic reticulum membrane</location>
        <topology evidence="1 12">Multi-pass membrane protein</topology>
    </subcellularLocation>
</comment>
<comment type="function">
    <text evidence="12">Mannosyltransferase involved in glycosylphosphatidylinositol-anchor biosynthesis.</text>
</comment>
<dbReference type="GO" id="GO:0004376">
    <property type="term" value="F:GPI mannosyltransferase activity"/>
    <property type="evidence" value="ECO:0007669"/>
    <property type="project" value="InterPro"/>
</dbReference>
<name>A0A1L0D6B0_9ASCO</name>
<comment type="pathway">
    <text evidence="2 12">Glycolipid biosynthesis; glycosylphosphatidylinositol-anchor biosynthesis.</text>
</comment>
<evidence type="ECO:0000256" key="9">
    <source>
        <dbReference type="ARBA" id="ARBA00022824"/>
    </source>
</evidence>
<evidence type="ECO:0000256" key="4">
    <source>
        <dbReference type="ARBA" id="ARBA00013795"/>
    </source>
</evidence>
<keyword evidence="10 12" id="KW-1133">Transmembrane helix</keyword>
<evidence type="ECO:0000256" key="11">
    <source>
        <dbReference type="ARBA" id="ARBA00023136"/>
    </source>
</evidence>
<keyword evidence="5 12" id="KW-0337">GPI-anchor biosynthesis</keyword>
<keyword evidence="9 12" id="KW-0256">Endoplasmic reticulum</keyword>
<dbReference type="GO" id="GO:0031501">
    <property type="term" value="C:mannosyltransferase complex"/>
    <property type="evidence" value="ECO:0007669"/>
    <property type="project" value="TreeGrafter"/>
</dbReference>
<feature type="transmembrane region" description="Helical" evidence="12">
    <location>
        <begin position="402"/>
        <end position="424"/>
    </location>
</feature>
<evidence type="ECO:0000256" key="6">
    <source>
        <dbReference type="ARBA" id="ARBA00022676"/>
    </source>
</evidence>
<evidence type="ECO:0000256" key="3">
    <source>
        <dbReference type="ARBA" id="ARBA00008698"/>
    </source>
</evidence>
<evidence type="ECO:0000313" key="14">
    <source>
        <dbReference type="Proteomes" id="UP000182259"/>
    </source>
</evidence>
<dbReference type="Proteomes" id="UP000182259">
    <property type="component" value="Chromosome II"/>
</dbReference>
<keyword evidence="7 12" id="KW-0808">Transferase</keyword>
<reference evidence="14" key="1">
    <citation type="submission" date="2016-10" db="EMBL/GenBank/DDBJ databases">
        <authorList>
            <person name="Geijer C."/>
            <person name="Jareborg N."/>
            <person name="Dainat J."/>
        </authorList>
    </citation>
    <scope>NUCLEOTIDE SEQUENCE [LARGE SCALE GENOMIC DNA]</scope>
    <source>
        <strain evidence="14">PYCC 4715</strain>
    </source>
</reference>
<dbReference type="GO" id="GO:0006506">
    <property type="term" value="P:GPI anchor biosynthetic process"/>
    <property type="evidence" value="ECO:0007669"/>
    <property type="project" value="UniProtKB-UniPathway"/>
</dbReference>
<comment type="similarity">
    <text evidence="3 12">Belongs to the PIGV family.</text>
</comment>
<evidence type="ECO:0000256" key="8">
    <source>
        <dbReference type="ARBA" id="ARBA00022692"/>
    </source>
</evidence>
<evidence type="ECO:0000256" key="12">
    <source>
        <dbReference type="RuleBase" id="RU363112"/>
    </source>
</evidence>
<feature type="transmembrane region" description="Helical" evidence="12">
    <location>
        <begin position="232"/>
        <end position="255"/>
    </location>
</feature>
<evidence type="ECO:0000256" key="5">
    <source>
        <dbReference type="ARBA" id="ARBA00022502"/>
    </source>
</evidence>
<feature type="transmembrane region" description="Helical" evidence="12">
    <location>
        <begin position="362"/>
        <end position="382"/>
    </location>
</feature>
<proteinExistence type="inferred from homology"/>
<feature type="transmembrane region" description="Helical" evidence="12">
    <location>
        <begin position="7"/>
        <end position="29"/>
    </location>
</feature>
<protein>
    <recommendedName>
        <fullName evidence="4 12">GPI mannosyltransferase 2</fullName>
        <ecNumber evidence="12">2.4.1.-</ecNumber>
    </recommendedName>
</protein>
<dbReference type="EC" id="2.4.1.-" evidence="12"/>
<dbReference type="GO" id="GO:0000009">
    <property type="term" value="F:alpha-1,6-mannosyltransferase activity"/>
    <property type="evidence" value="ECO:0007669"/>
    <property type="project" value="InterPro"/>
</dbReference>
<organism evidence="13 14">
    <name type="scientific">Sungouiella intermedia</name>
    <dbReference type="NCBI Taxonomy" id="45354"/>
    <lineage>
        <taxon>Eukaryota</taxon>
        <taxon>Fungi</taxon>
        <taxon>Dikarya</taxon>
        <taxon>Ascomycota</taxon>
        <taxon>Saccharomycotina</taxon>
        <taxon>Pichiomycetes</taxon>
        <taxon>Metschnikowiaceae</taxon>
        <taxon>Sungouiella</taxon>
    </lineage>
</organism>
<gene>
    <name evidence="13" type="ORF">SAMEA4029009_CIC11G00000000678</name>
</gene>
<dbReference type="Pfam" id="PF04188">
    <property type="entry name" value="Mannosyl_trans2"/>
    <property type="match status" value="1"/>
</dbReference>
<dbReference type="PANTHER" id="PTHR12468:SF2">
    <property type="entry name" value="GPI MANNOSYLTRANSFERASE 2"/>
    <property type="match status" value="1"/>
</dbReference>
<evidence type="ECO:0000256" key="7">
    <source>
        <dbReference type="ARBA" id="ARBA00022679"/>
    </source>
</evidence>
<dbReference type="AlphaFoldDB" id="A0A1L0D6B0"/>
<feature type="transmembrane region" description="Helical" evidence="12">
    <location>
        <begin position="121"/>
        <end position="142"/>
    </location>
</feature>
<sequence>MNDVSKLTAAFLVVKTSQIILLLSVPAQFDISSQLLLRQYLPESEYLLSLTSPYLHGFFSNLMDWILHSVLDRLVAWDAVYFTDLFTNDIHYEHQFVFCPLWWRLVRLFPVSESFTFYGRLLWATFITNLCHFLAAVTLYYYTKLVFQNARLFSPERVAMASLALFILSPAAMFLTAPYSEAIAALFSFLCLYFRESALLVQYGTPRINMPLYLASGLAASLAYGFRANCLLLGLVYVYDLAGVLNLLSGSSIITSAMLKGSITTRLLPIMAGLILGLGFLASQIYNYMAVCYKSDRGEWCSARIPSLFTYAQAHYWNNGFLLYWTMGNIPNFIFGAPTIILSIFSIRYFRHTYPVDRILPILLVNLAFLVLLLGFWHVQIITRIHTFLPLVYWVVGSHDKWRVAVTYFVVWNIVQTCLFGAFLPPA</sequence>
<keyword evidence="11 12" id="KW-0472">Membrane</keyword>
<feature type="transmembrane region" description="Helical" evidence="12">
    <location>
        <begin position="158"/>
        <end position="176"/>
    </location>
</feature>
<evidence type="ECO:0000313" key="13">
    <source>
        <dbReference type="EMBL" id="SGZ51552.1"/>
    </source>
</evidence>
<feature type="transmembrane region" description="Helical" evidence="12">
    <location>
        <begin position="267"/>
        <end position="286"/>
    </location>
</feature>
<dbReference type="InterPro" id="IPR007315">
    <property type="entry name" value="PIG-V/Gpi18"/>
</dbReference>
<evidence type="ECO:0000256" key="2">
    <source>
        <dbReference type="ARBA" id="ARBA00004687"/>
    </source>
</evidence>
<evidence type="ECO:0000256" key="1">
    <source>
        <dbReference type="ARBA" id="ARBA00004477"/>
    </source>
</evidence>
<dbReference type="EMBL" id="LT635765">
    <property type="protein sequence ID" value="SGZ51552.1"/>
    <property type="molecule type" value="Genomic_DNA"/>
</dbReference>
<dbReference type="GO" id="GO:0005789">
    <property type="term" value="C:endoplasmic reticulum membrane"/>
    <property type="evidence" value="ECO:0007669"/>
    <property type="project" value="UniProtKB-SubCell"/>
</dbReference>
<dbReference type="UniPathway" id="UPA00196"/>
<evidence type="ECO:0000256" key="10">
    <source>
        <dbReference type="ARBA" id="ARBA00022989"/>
    </source>
</evidence>
<feature type="transmembrane region" description="Helical" evidence="12">
    <location>
        <begin position="330"/>
        <end position="350"/>
    </location>
</feature>
<keyword evidence="6 12" id="KW-0328">Glycosyltransferase</keyword>